<evidence type="ECO:0000313" key="4">
    <source>
        <dbReference type="EMBL" id="WAC14295.1"/>
    </source>
</evidence>
<dbReference type="Pfam" id="PF04773">
    <property type="entry name" value="FecR"/>
    <property type="match status" value="1"/>
</dbReference>
<feature type="domain" description="Protein FecR C-terminal" evidence="3">
    <location>
        <begin position="316"/>
        <end position="384"/>
    </location>
</feature>
<feature type="domain" description="FecR protein" evidence="2">
    <location>
        <begin position="169"/>
        <end position="258"/>
    </location>
</feature>
<keyword evidence="1" id="KW-1133">Transmembrane helix</keyword>
<dbReference type="AlphaFoldDB" id="A0A9E8SM31"/>
<feature type="transmembrane region" description="Helical" evidence="1">
    <location>
        <begin position="121"/>
        <end position="141"/>
    </location>
</feature>
<evidence type="ECO:0000259" key="3">
    <source>
        <dbReference type="Pfam" id="PF16344"/>
    </source>
</evidence>
<dbReference type="InterPro" id="IPR012373">
    <property type="entry name" value="Ferrdict_sens_TM"/>
</dbReference>
<dbReference type="GO" id="GO:0016989">
    <property type="term" value="F:sigma factor antagonist activity"/>
    <property type="evidence" value="ECO:0007669"/>
    <property type="project" value="TreeGrafter"/>
</dbReference>
<proteinExistence type="predicted"/>
<accession>A0A9E8SM31</accession>
<dbReference type="PANTHER" id="PTHR30273">
    <property type="entry name" value="PERIPLASMIC SIGNAL SENSOR AND SIGMA FACTOR ACTIVATOR FECR-RELATED"/>
    <property type="match status" value="1"/>
</dbReference>
<keyword evidence="5" id="KW-1185">Reference proteome</keyword>
<dbReference type="Gene3D" id="2.60.120.1440">
    <property type="match status" value="1"/>
</dbReference>
<evidence type="ECO:0000313" key="5">
    <source>
        <dbReference type="Proteomes" id="UP001164653"/>
    </source>
</evidence>
<organism evidence="4 5">
    <name type="scientific">Dyadobacter pollutisoli</name>
    <dbReference type="NCBI Taxonomy" id="2910158"/>
    <lineage>
        <taxon>Bacteria</taxon>
        <taxon>Pseudomonadati</taxon>
        <taxon>Bacteroidota</taxon>
        <taxon>Cytophagia</taxon>
        <taxon>Cytophagales</taxon>
        <taxon>Spirosomataceae</taxon>
        <taxon>Dyadobacter</taxon>
    </lineage>
</organism>
<reference evidence="4" key="1">
    <citation type="submission" date="2022-11" db="EMBL/GenBank/DDBJ databases">
        <title>Dyadobacter pollutisoli sp. nov., isolated from plastic dumped soil.</title>
        <authorList>
            <person name="Kim J.M."/>
            <person name="Kim K.R."/>
            <person name="Lee J.K."/>
            <person name="Hao L."/>
            <person name="Jeon C.O."/>
        </authorList>
    </citation>
    <scope>NUCLEOTIDE SEQUENCE</scope>
    <source>
        <strain evidence="4">U1</strain>
    </source>
</reference>
<dbReference type="Gene3D" id="3.55.50.30">
    <property type="match status" value="1"/>
</dbReference>
<evidence type="ECO:0000256" key="1">
    <source>
        <dbReference type="SAM" id="Phobius"/>
    </source>
</evidence>
<protein>
    <submittedName>
        <fullName evidence="4">FecR family protein</fullName>
    </submittedName>
</protein>
<dbReference type="Pfam" id="PF16344">
    <property type="entry name" value="FecR_C"/>
    <property type="match status" value="1"/>
</dbReference>
<gene>
    <name evidence="4" type="ORF">ON006_10125</name>
</gene>
<dbReference type="InterPro" id="IPR032508">
    <property type="entry name" value="FecR_C"/>
</dbReference>
<keyword evidence="1" id="KW-0472">Membrane</keyword>
<dbReference type="PANTHER" id="PTHR30273:SF2">
    <property type="entry name" value="PROTEIN FECR"/>
    <property type="match status" value="1"/>
</dbReference>
<dbReference type="KEGG" id="dpf:ON006_10125"/>
<dbReference type="Proteomes" id="UP001164653">
    <property type="component" value="Chromosome"/>
</dbReference>
<name>A0A9E8SM31_9BACT</name>
<sequence>MTYIINNPFTGTSKMASGNVKYHLMINYRSYTVEELATDDMFRRWVMDSTPEISFFWQRWTAENPDRRPIVNQAKELVLAVHEIYKDDLNGEVLSREIEEIVRLAELKKQQSEGKILRLPMIWRAAAVLLLVSGLGIFYYLGQSSKTTALVPHLVAEKNDSMLVRSNSTQQEMTVLLSDNSVATLVKGSTITFPKQFNRSERRVYLTGEAFFDVTKNPEQPFLVYTNETVTKVLGTSFRVKAFDQENTVMVVVKTGRVSVYPKKEYETIATSTVKKISGVVLNPNQQVVFIRNENRLKRGNVANPQMLSESIVQKELIFDDKPVTQVLQTLEKVYGIEISYDTEILADCVISAQFNDETLKQRMNAICQAIGASYEVVNGQIVIISKGCSQAL</sequence>
<keyword evidence="1" id="KW-0812">Transmembrane</keyword>
<dbReference type="RefSeq" id="WP_244824368.1">
    <property type="nucleotide sequence ID" value="NZ_CP112998.1"/>
</dbReference>
<dbReference type="EMBL" id="CP112998">
    <property type="protein sequence ID" value="WAC14295.1"/>
    <property type="molecule type" value="Genomic_DNA"/>
</dbReference>
<evidence type="ECO:0000259" key="2">
    <source>
        <dbReference type="Pfam" id="PF04773"/>
    </source>
</evidence>
<dbReference type="InterPro" id="IPR006860">
    <property type="entry name" value="FecR"/>
</dbReference>